<organism evidence="3 4">
    <name type="scientific">BD1-7 clade bacterium</name>
    <dbReference type="NCBI Taxonomy" id="2029982"/>
    <lineage>
        <taxon>Bacteria</taxon>
        <taxon>Pseudomonadati</taxon>
        <taxon>Pseudomonadota</taxon>
        <taxon>Gammaproteobacteria</taxon>
        <taxon>Cellvibrionales</taxon>
        <taxon>Spongiibacteraceae</taxon>
        <taxon>BD1-7 clade</taxon>
    </lineage>
</organism>
<feature type="domain" description="Cobaltochelatase subunit CobS N-terminal" evidence="2">
    <location>
        <begin position="13"/>
        <end position="41"/>
    </location>
</feature>
<dbReference type="AlphaFoldDB" id="A0A5S9NWA3"/>
<dbReference type="SUPFAM" id="SSF52540">
    <property type="entry name" value="P-loop containing nucleoside triphosphate hydrolases"/>
    <property type="match status" value="1"/>
</dbReference>
<evidence type="ECO:0000313" key="4">
    <source>
        <dbReference type="Proteomes" id="UP000434580"/>
    </source>
</evidence>
<protein>
    <submittedName>
        <fullName evidence="3">Aerobic cobaltochelatase subunit CobS</fullName>
        <ecNumber evidence="3">6.6.1.2</ecNumber>
    </submittedName>
</protein>
<dbReference type="Gene3D" id="3.40.50.300">
    <property type="entry name" value="P-loop containing nucleotide triphosphate hydrolases"/>
    <property type="match status" value="1"/>
</dbReference>
<dbReference type="Proteomes" id="UP000434580">
    <property type="component" value="Unassembled WGS sequence"/>
</dbReference>
<dbReference type="GO" id="GO:0051116">
    <property type="term" value="F:cobaltochelatase activity"/>
    <property type="evidence" value="ECO:0007669"/>
    <property type="project" value="UniProtKB-EC"/>
</dbReference>
<dbReference type="Pfam" id="PF07728">
    <property type="entry name" value="AAA_5"/>
    <property type="match status" value="1"/>
</dbReference>
<sequence length="330" mass="37143">MQSNPLDAICVDSKPDVVIDVREVFGIDTDMQISGYSEPSAGVPDKIDGYAFDPDTTLAILAGFSHDRRVMLQGLHGTGKSSHIEQVASRLNWPCLRVNLDSNISRLDLIGRDAIVVEDGKQRTVFQEGILPWAMQRPIALIFDEYDAGRPDVMFLLQRLLENEGKLTLLEQNRVVSSHPSFRLFATANTVGLGDATGLYHGTQQLNQAQMDRWHIVSKLDFLPFEQELALLEVQVRGLTEEQQPMLGNMVAMAQLTREGFKHGDISTLMSLRTLLTWADNFKIFGDLALAFKVSFLNRCDEEERMILSEYYQRCFDTEIMDYSGALSFA</sequence>
<gene>
    <name evidence="3" type="primary">cobS_2</name>
    <name evidence="3" type="ORF">DPBNPPHM_03251</name>
</gene>
<dbReference type="GO" id="GO:0016887">
    <property type="term" value="F:ATP hydrolysis activity"/>
    <property type="evidence" value="ECO:0007669"/>
    <property type="project" value="InterPro"/>
</dbReference>
<dbReference type="Pfam" id="PF12556">
    <property type="entry name" value="CobS_N"/>
    <property type="match status" value="1"/>
</dbReference>
<evidence type="ECO:0000313" key="3">
    <source>
        <dbReference type="EMBL" id="CAA0094937.1"/>
    </source>
</evidence>
<keyword evidence="3" id="KW-0436">Ligase</keyword>
<reference evidence="3 4" key="1">
    <citation type="submission" date="2019-11" db="EMBL/GenBank/DDBJ databases">
        <authorList>
            <person name="Holert J."/>
        </authorList>
    </citation>
    <scope>NUCLEOTIDE SEQUENCE [LARGE SCALE GENOMIC DNA]</scope>
    <source>
        <strain evidence="3">BC5_2</strain>
    </source>
</reference>
<dbReference type="GO" id="GO:0005524">
    <property type="term" value="F:ATP binding"/>
    <property type="evidence" value="ECO:0007669"/>
    <property type="project" value="InterPro"/>
</dbReference>
<evidence type="ECO:0000259" key="1">
    <source>
        <dbReference type="Pfam" id="PF07728"/>
    </source>
</evidence>
<dbReference type="InterPro" id="IPR027417">
    <property type="entry name" value="P-loop_NTPase"/>
</dbReference>
<dbReference type="InterPro" id="IPR025865">
    <property type="entry name" value="CobS_N_dom"/>
</dbReference>
<evidence type="ECO:0000259" key="2">
    <source>
        <dbReference type="Pfam" id="PF12556"/>
    </source>
</evidence>
<dbReference type="InterPro" id="IPR011704">
    <property type="entry name" value="ATPase_dyneun-rel_AAA"/>
</dbReference>
<accession>A0A5S9NWA3</accession>
<proteinExistence type="predicted"/>
<feature type="domain" description="ATPase dynein-related AAA" evidence="1">
    <location>
        <begin position="70"/>
        <end position="192"/>
    </location>
</feature>
<dbReference type="EMBL" id="CACSII010000003">
    <property type="protein sequence ID" value="CAA0094937.1"/>
    <property type="molecule type" value="Genomic_DNA"/>
</dbReference>
<dbReference type="InterPro" id="IPR050764">
    <property type="entry name" value="CbbQ/NirQ/NorQ/GpvN"/>
</dbReference>
<dbReference type="PANTHER" id="PTHR42759:SF1">
    <property type="entry name" value="MAGNESIUM-CHELATASE SUBUNIT CHLD"/>
    <property type="match status" value="1"/>
</dbReference>
<dbReference type="PANTHER" id="PTHR42759">
    <property type="entry name" value="MOXR FAMILY PROTEIN"/>
    <property type="match status" value="1"/>
</dbReference>
<dbReference type="EC" id="6.6.1.2" evidence="3"/>
<name>A0A5S9NWA3_9GAMM</name>